<keyword evidence="2" id="KW-1185">Reference proteome</keyword>
<dbReference type="RefSeq" id="XP_040695756.1">
    <property type="nucleotide sequence ID" value="XM_040853200.1"/>
</dbReference>
<dbReference type="GeneID" id="63769273"/>
<dbReference type="VEuPathDB" id="FungiDB:ASPSYDRAFT_96040"/>
<dbReference type="AlphaFoldDB" id="A0A1L9SXP6"/>
<accession>A0A1L9SXP6</accession>
<organism evidence="1 2">
    <name type="scientific">Aspergillus sydowii CBS 593.65</name>
    <dbReference type="NCBI Taxonomy" id="1036612"/>
    <lineage>
        <taxon>Eukaryota</taxon>
        <taxon>Fungi</taxon>
        <taxon>Dikarya</taxon>
        <taxon>Ascomycota</taxon>
        <taxon>Pezizomycotina</taxon>
        <taxon>Eurotiomycetes</taxon>
        <taxon>Eurotiomycetidae</taxon>
        <taxon>Eurotiales</taxon>
        <taxon>Aspergillaceae</taxon>
        <taxon>Aspergillus</taxon>
        <taxon>Aspergillus subgen. Nidulantes</taxon>
    </lineage>
</organism>
<evidence type="ECO:0000313" key="2">
    <source>
        <dbReference type="Proteomes" id="UP000184356"/>
    </source>
</evidence>
<protein>
    <submittedName>
        <fullName evidence="1">Uncharacterized protein</fullName>
    </submittedName>
</protein>
<dbReference type="EMBL" id="KV878611">
    <property type="protein sequence ID" value="OJJ51950.1"/>
    <property type="molecule type" value="Genomic_DNA"/>
</dbReference>
<proteinExistence type="predicted"/>
<name>A0A1L9SXP6_9EURO</name>
<dbReference type="Proteomes" id="UP000184356">
    <property type="component" value="Unassembled WGS sequence"/>
</dbReference>
<gene>
    <name evidence="1" type="ORF">ASPSYDRAFT_96040</name>
</gene>
<dbReference type="OrthoDB" id="4362322at2759"/>
<evidence type="ECO:0000313" key="1">
    <source>
        <dbReference type="EMBL" id="OJJ51950.1"/>
    </source>
</evidence>
<reference evidence="2" key="1">
    <citation type="journal article" date="2017" name="Genome Biol.">
        <title>Comparative genomics reveals high biological diversity and specific adaptations in the industrially and medically important fungal genus Aspergillus.</title>
        <authorList>
            <person name="de Vries R.P."/>
            <person name="Riley R."/>
            <person name="Wiebenga A."/>
            <person name="Aguilar-Osorio G."/>
            <person name="Amillis S."/>
            <person name="Uchima C.A."/>
            <person name="Anderluh G."/>
            <person name="Asadollahi M."/>
            <person name="Askin M."/>
            <person name="Barry K."/>
            <person name="Battaglia E."/>
            <person name="Bayram O."/>
            <person name="Benocci T."/>
            <person name="Braus-Stromeyer S.A."/>
            <person name="Caldana C."/>
            <person name="Canovas D."/>
            <person name="Cerqueira G.C."/>
            <person name="Chen F."/>
            <person name="Chen W."/>
            <person name="Choi C."/>
            <person name="Clum A."/>
            <person name="Dos Santos R.A."/>
            <person name="Damasio A.R."/>
            <person name="Diallinas G."/>
            <person name="Emri T."/>
            <person name="Fekete E."/>
            <person name="Flipphi M."/>
            <person name="Freyberg S."/>
            <person name="Gallo A."/>
            <person name="Gournas C."/>
            <person name="Habgood R."/>
            <person name="Hainaut M."/>
            <person name="Harispe M.L."/>
            <person name="Henrissat B."/>
            <person name="Hilden K.S."/>
            <person name="Hope R."/>
            <person name="Hossain A."/>
            <person name="Karabika E."/>
            <person name="Karaffa L."/>
            <person name="Karanyi Z."/>
            <person name="Krasevec N."/>
            <person name="Kuo A."/>
            <person name="Kusch H."/>
            <person name="LaButti K."/>
            <person name="Lagendijk E.L."/>
            <person name="Lapidus A."/>
            <person name="Levasseur A."/>
            <person name="Lindquist E."/>
            <person name="Lipzen A."/>
            <person name="Logrieco A.F."/>
            <person name="MacCabe A."/>
            <person name="Maekelae M.R."/>
            <person name="Malavazi I."/>
            <person name="Melin P."/>
            <person name="Meyer V."/>
            <person name="Mielnichuk N."/>
            <person name="Miskei M."/>
            <person name="Molnar A.P."/>
            <person name="Mule G."/>
            <person name="Ngan C.Y."/>
            <person name="Orejas M."/>
            <person name="Orosz E."/>
            <person name="Ouedraogo J.P."/>
            <person name="Overkamp K.M."/>
            <person name="Park H.-S."/>
            <person name="Perrone G."/>
            <person name="Piumi F."/>
            <person name="Punt P.J."/>
            <person name="Ram A.F."/>
            <person name="Ramon A."/>
            <person name="Rauscher S."/>
            <person name="Record E."/>
            <person name="Riano-Pachon D.M."/>
            <person name="Robert V."/>
            <person name="Roehrig J."/>
            <person name="Ruller R."/>
            <person name="Salamov A."/>
            <person name="Salih N.S."/>
            <person name="Samson R.A."/>
            <person name="Sandor E."/>
            <person name="Sanguinetti M."/>
            <person name="Schuetze T."/>
            <person name="Sepcic K."/>
            <person name="Shelest E."/>
            <person name="Sherlock G."/>
            <person name="Sophianopoulou V."/>
            <person name="Squina F.M."/>
            <person name="Sun H."/>
            <person name="Susca A."/>
            <person name="Todd R.B."/>
            <person name="Tsang A."/>
            <person name="Unkles S.E."/>
            <person name="van de Wiele N."/>
            <person name="van Rossen-Uffink D."/>
            <person name="Oliveira J.V."/>
            <person name="Vesth T.C."/>
            <person name="Visser J."/>
            <person name="Yu J.-H."/>
            <person name="Zhou M."/>
            <person name="Andersen M.R."/>
            <person name="Archer D.B."/>
            <person name="Baker S.E."/>
            <person name="Benoit I."/>
            <person name="Brakhage A.A."/>
            <person name="Braus G.H."/>
            <person name="Fischer R."/>
            <person name="Frisvad J.C."/>
            <person name="Goldman G.H."/>
            <person name="Houbraken J."/>
            <person name="Oakley B."/>
            <person name="Pocsi I."/>
            <person name="Scazzocchio C."/>
            <person name="Seiboth B."/>
            <person name="vanKuyk P.A."/>
            <person name="Wortman J."/>
            <person name="Dyer P.S."/>
            <person name="Grigoriev I.V."/>
        </authorList>
    </citation>
    <scope>NUCLEOTIDE SEQUENCE [LARGE SCALE GENOMIC DNA]</scope>
    <source>
        <strain evidence="2">CBS 593.65</strain>
    </source>
</reference>
<sequence>MSQTLREFFSNEATTALLAALGQFSPTIDFTKDDFLHPLRDVDHTMQLIRPWIQGGYQMLMIGPESRRLLYRIKSPEKYYTEYAPDMKLEMWVVAIPIAFQIVLKRLVDCRGSGVRSDGPENTGESYDGT</sequence>